<evidence type="ECO:0000256" key="1">
    <source>
        <dbReference type="SAM" id="Coils"/>
    </source>
</evidence>
<organism evidence="2 3">
    <name type="scientific">Senna tora</name>
    <dbReference type="NCBI Taxonomy" id="362788"/>
    <lineage>
        <taxon>Eukaryota</taxon>
        <taxon>Viridiplantae</taxon>
        <taxon>Streptophyta</taxon>
        <taxon>Embryophyta</taxon>
        <taxon>Tracheophyta</taxon>
        <taxon>Spermatophyta</taxon>
        <taxon>Magnoliopsida</taxon>
        <taxon>eudicotyledons</taxon>
        <taxon>Gunneridae</taxon>
        <taxon>Pentapetalae</taxon>
        <taxon>rosids</taxon>
        <taxon>fabids</taxon>
        <taxon>Fabales</taxon>
        <taxon>Fabaceae</taxon>
        <taxon>Caesalpinioideae</taxon>
        <taxon>Cassia clade</taxon>
        <taxon>Senna</taxon>
    </lineage>
</organism>
<dbReference type="Pfam" id="PF14223">
    <property type="entry name" value="Retrotran_gag_2"/>
    <property type="match status" value="1"/>
</dbReference>
<protein>
    <submittedName>
        <fullName evidence="2">Putative RNA-directed DNA polymerase</fullName>
    </submittedName>
</protein>
<feature type="coiled-coil region" evidence="1">
    <location>
        <begin position="88"/>
        <end position="115"/>
    </location>
</feature>
<keyword evidence="3" id="KW-1185">Reference proteome</keyword>
<evidence type="ECO:0000313" key="3">
    <source>
        <dbReference type="Proteomes" id="UP000634136"/>
    </source>
</evidence>
<gene>
    <name evidence="2" type="ORF">G2W53_007169</name>
</gene>
<dbReference type="PANTHER" id="PTHR47592">
    <property type="entry name" value="PBF68 PROTEIN"/>
    <property type="match status" value="1"/>
</dbReference>
<dbReference type="PANTHER" id="PTHR47592:SF27">
    <property type="entry name" value="OS08G0421700 PROTEIN"/>
    <property type="match status" value="1"/>
</dbReference>
<proteinExistence type="predicted"/>
<sequence length="222" mass="25612">MYGVVNALTEAEPVADAAQATKNFWLQANKVCRHTILSTLSNELFDIYSVYKEAKTIWELLILKHSAEDAGKQKFVVGNYYRWEMTDDKDIKSQINEYQRLLEELKAEKINLPDEFVAGILIEKLPDSWSDYKQQLKHKQKQLSLTDLITHIIIEDTNRKTIRIAKGKELTAKANLVDSRNKRLLSCLVCEDDREREREMVDSFHVYKAAEFSITVEGKGNG</sequence>
<reference evidence="2" key="1">
    <citation type="submission" date="2020-09" db="EMBL/GenBank/DDBJ databases">
        <title>Genome-Enabled Discovery of Anthraquinone Biosynthesis in Senna tora.</title>
        <authorList>
            <person name="Kang S.-H."/>
            <person name="Pandey R.P."/>
            <person name="Lee C.-M."/>
            <person name="Sim J.-S."/>
            <person name="Jeong J.-T."/>
            <person name="Choi B.-S."/>
            <person name="Jung M."/>
            <person name="Ginzburg D."/>
            <person name="Zhao K."/>
            <person name="Won S.Y."/>
            <person name="Oh T.-J."/>
            <person name="Yu Y."/>
            <person name="Kim N.-H."/>
            <person name="Lee O.R."/>
            <person name="Lee T.-H."/>
            <person name="Bashyal P."/>
            <person name="Kim T.-S."/>
            <person name="Lee W.-H."/>
            <person name="Kawkins C."/>
            <person name="Kim C.-K."/>
            <person name="Kim J.S."/>
            <person name="Ahn B.O."/>
            <person name="Rhee S.Y."/>
            <person name="Sohng J.K."/>
        </authorList>
    </citation>
    <scope>NUCLEOTIDE SEQUENCE</scope>
    <source>
        <tissue evidence="2">Leaf</tissue>
    </source>
</reference>
<keyword evidence="2" id="KW-0548">Nucleotidyltransferase</keyword>
<name>A0A834X5L7_9FABA</name>
<dbReference type="Proteomes" id="UP000634136">
    <property type="component" value="Unassembled WGS sequence"/>
</dbReference>
<dbReference type="OrthoDB" id="1432175at2759"/>
<accession>A0A834X5L7</accession>
<dbReference type="EMBL" id="JAAIUW010000003">
    <property type="protein sequence ID" value="KAF7838687.1"/>
    <property type="molecule type" value="Genomic_DNA"/>
</dbReference>
<evidence type="ECO:0000313" key="2">
    <source>
        <dbReference type="EMBL" id="KAF7838687.1"/>
    </source>
</evidence>
<dbReference type="AlphaFoldDB" id="A0A834X5L7"/>
<keyword evidence="2" id="KW-0695">RNA-directed DNA polymerase</keyword>
<keyword evidence="1" id="KW-0175">Coiled coil</keyword>
<comment type="caution">
    <text evidence="2">The sequence shown here is derived from an EMBL/GenBank/DDBJ whole genome shotgun (WGS) entry which is preliminary data.</text>
</comment>
<keyword evidence="2" id="KW-0808">Transferase</keyword>
<dbReference type="GO" id="GO:0003964">
    <property type="term" value="F:RNA-directed DNA polymerase activity"/>
    <property type="evidence" value="ECO:0007669"/>
    <property type="project" value="UniProtKB-KW"/>
</dbReference>